<organism evidence="1">
    <name type="scientific">Escherichia coli R178</name>
    <dbReference type="NCBI Taxonomy" id="1408252"/>
    <lineage>
        <taxon>Bacteria</taxon>
        <taxon>Pseudomonadati</taxon>
        <taxon>Pseudomonadota</taxon>
        <taxon>Gammaproteobacteria</taxon>
        <taxon>Enterobacterales</taxon>
        <taxon>Enterobacteriaceae</taxon>
        <taxon>Escherichia</taxon>
    </lineage>
</organism>
<dbReference type="AlphaFoldDB" id="A0A0M5X0E0"/>
<accession>A0A0M5X0E0</accession>
<protein>
    <submittedName>
        <fullName evidence="1">Uncharacterized protein</fullName>
    </submittedName>
</protein>
<dbReference type="EMBL" id="HG530658">
    <property type="protein sequence ID" value="CDI45161.1"/>
    <property type="molecule type" value="Genomic_DNA"/>
</dbReference>
<evidence type="ECO:0000313" key="1">
    <source>
        <dbReference type="EMBL" id="CDI45161.1"/>
    </source>
</evidence>
<reference evidence="1" key="1">
    <citation type="submission" date="2013-08" db="EMBL/GenBank/DDBJ databases">
        <title>Complete genome of IncHI2 plasmid pRH-R178.</title>
        <authorList>
            <person name="Falgenhauer L."/>
            <person name="Guerra B."/>
            <person name="Imirzalioglu C."/>
            <person name="Chakraborty T."/>
        </authorList>
    </citation>
    <scope>NUCLEOTIDE SEQUENCE [LARGE SCALE GENOMIC DNA]</scope>
    <source>
        <strain evidence="1">R178</strain>
    </source>
</reference>
<name>A0A0M5X0E0_ECOLX</name>
<proteinExistence type="predicted"/>
<sequence length="323" mass="37754">MGVIPFLLREDHMKIIEKIINAFLVVQHKKIQVKNITFLDNGQGMFSGMSFDADVSLEFMYESAKAYSSCFCDIPFPGFEDANLEEITKFQLDALKQRKNHSFIVNHLRFPIVLREGCKIERGEVYSISNCTYNKERLQYLFSQDIYGKLYNSLEKELSSFFSFINVEVHELLKDAVCFALKILNKISLDTPERLIKAFNYRDWYCSYDVELFRKGLPGHILEELIAPDILLSDLNGCRKILRNAKRFLNGHTKTNCVYIKYEWWLGPVDTSHSAKLMSDKEINNRSDLKNFSKVFFKECLSSGKSEYENHLSEKEHALRYNY</sequence>